<feature type="compositionally biased region" description="Polar residues" evidence="1">
    <location>
        <begin position="1"/>
        <end position="13"/>
    </location>
</feature>
<feature type="compositionally biased region" description="Basic and acidic residues" evidence="1">
    <location>
        <begin position="236"/>
        <end position="304"/>
    </location>
</feature>
<dbReference type="InterPro" id="IPR001680">
    <property type="entry name" value="WD40_rpt"/>
</dbReference>
<dbReference type="InterPro" id="IPR015943">
    <property type="entry name" value="WD40/YVTN_repeat-like_dom_sf"/>
</dbReference>
<dbReference type="GeneTree" id="ENSGT00390000013743"/>
<dbReference type="Ensembl" id="ENSELUT00000083486.2">
    <property type="protein sequence ID" value="ENSELUP00000057850.2"/>
    <property type="gene ID" value="ENSELUG00000005162.3"/>
</dbReference>
<dbReference type="FunFam" id="2.130.10.10:FF:000585">
    <property type="entry name" value="WD repeat domain 60"/>
    <property type="match status" value="1"/>
</dbReference>
<feature type="compositionally biased region" description="Basic and acidic residues" evidence="1">
    <location>
        <begin position="14"/>
        <end position="229"/>
    </location>
</feature>
<dbReference type="Gene3D" id="2.130.10.10">
    <property type="entry name" value="YVTN repeat-like/Quinoprotein amine dehydrogenase"/>
    <property type="match status" value="2"/>
</dbReference>
<dbReference type="GO" id="GO:0005868">
    <property type="term" value="C:cytoplasmic dynein complex"/>
    <property type="evidence" value="ECO:0007669"/>
    <property type="project" value="InterPro"/>
</dbReference>
<evidence type="ECO:0000313" key="3">
    <source>
        <dbReference type="Proteomes" id="UP000265140"/>
    </source>
</evidence>
<dbReference type="GO" id="GO:0042073">
    <property type="term" value="P:intraciliary transport"/>
    <property type="evidence" value="ECO:0007669"/>
    <property type="project" value="InterPro"/>
</dbReference>
<protein>
    <recommendedName>
        <fullName evidence="4">WD repeat domain 60</fullName>
    </recommendedName>
</protein>
<reference evidence="2" key="4">
    <citation type="submission" date="2025-09" db="UniProtKB">
        <authorList>
            <consortium name="Ensembl"/>
        </authorList>
    </citation>
    <scope>IDENTIFICATION</scope>
</reference>
<dbReference type="Bgee" id="ENSELUG00000005162">
    <property type="expression patterns" value="Expressed in stomach and 14 other cell types or tissues"/>
</dbReference>
<dbReference type="InterPro" id="IPR042505">
    <property type="entry name" value="DYNC2I1"/>
</dbReference>
<accession>A0A6Q2XXQ8</accession>
<dbReference type="SMART" id="SM00320">
    <property type="entry name" value="WD40"/>
    <property type="match status" value="3"/>
</dbReference>
<feature type="compositionally biased region" description="Acidic residues" evidence="1">
    <location>
        <begin position="372"/>
        <end position="393"/>
    </location>
</feature>
<sequence length="1060" mass="121781">MFPTPGYSNTRNTWKSDDLRRHLKAGGHDEESGRRGGEYERRYRSGESGERRRRDPERDARKESVNPRDSTRERTKSRDVERERHQDRRKDGSRDRTGLREEREKDRVKNQDSGKYREGDRDRLDKRHDREEKENRERVQEREKEKERAREREKKTRETSERDREREKERDADERDWEGRPEKDRKRGEESREGRSRKDPDPERRARHMEREYLKESEHYKDGSQEKSRDKGRKQRPTEREQSQQKGDREYSEHHRREKEREMKHKQRVQHDSGESQRHKGESREAELERAHREQRRADREREKHRERRHREGAGLGRDPAKQTDTKRSSSSDVRVHKENRESANTEVSVTPKSQVEIEEATPEEHGYDGAQDYEEDFEDYEEDFEEEDESEGEDNKQIPNNEERDEREDIRSQRKKEVEAIQKAMDEENKRVGSAHPRLSTERDDTPRTSQDSEIPPSKGLQQHGRFINFMAAKHREFSNMVATKQKKRSAELLRLIDLDVSVTFTLLDLPPVNEYDMYIKRFGTTNTKQAYVQCNEDNADRDIQTEEIETSEKWTQHPADWNVVCGGPTHSIEAPDESGPKLNIDSQRLVKFLCSASQVVAVLLEEDRAEKQSLKRLKSQADTLSFSDGCLSLNTNLPFLCGRPVSLVHFSQVQRQTMLSVHRPPAEPSAVRLDGKTIICVWNIWEPSRPHKVLVYESEVNCCCFSPGKATLVFAGTSVGSIVLWDLREQASAHYTLRIGENDWTLRHPTFSTDAVLAASSHMSSVISVEAIPAIMGEGLRPDLSMFSSDQESSGLSFQLASLDENGVLNTWVVLELPKANNAGSQTDLGLRPGGKVKLLHSSTVLTMSERSSSREPKKTTPLQTLLLKLLPSDSSNFFIGTNMGIVNHGTSHGLKTTPKFYKPQVVGFRPVTVTSIDFSPFGEPIFLVGCGDGSVRLHTVLNEQPLMEWSSCTAGQPVVSVQWAQTRPAVFCVLDAASCLHIWDLVEKDFEPVITEKINGDSVTAMAVFGDPAKQNTSGIALAMQSGKIEMQCFSKRFTVSESADLEKLKSMMLEVF</sequence>
<keyword evidence="3" id="KW-1185">Reference proteome</keyword>
<feature type="compositionally biased region" description="Basic and acidic residues" evidence="1">
    <location>
        <begin position="394"/>
        <end position="432"/>
    </location>
</feature>
<evidence type="ECO:0008006" key="4">
    <source>
        <dbReference type="Google" id="ProtNLM"/>
    </source>
</evidence>
<dbReference type="GO" id="GO:0045503">
    <property type="term" value="F:dynein light chain binding"/>
    <property type="evidence" value="ECO:0007669"/>
    <property type="project" value="InterPro"/>
</dbReference>
<feature type="compositionally biased region" description="Basic and acidic residues" evidence="1">
    <location>
        <begin position="319"/>
        <end position="344"/>
    </location>
</feature>
<reference evidence="2" key="3">
    <citation type="submission" date="2025-08" db="UniProtKB">
        <authorList>
            <consortium name="Ensembl"/>
        </authorList>
    </citation>
    <scope>IDENTIFICATION</scope>
</reference>
<evidence type="ECO:0000313" key="2">
    <source>
        <dbReference type="Ensembl" id="ENSELUP00000057850.2"/>
    </source>
</evidence>
<feature type="compositionally biased region" description="Polar residues" evidence="1">
    <location>
        <begin position="345"/>
        <end position="354"/>
    </location>
</feature>
<dbReference type="PANTHER" id="PTHR16022">
    <property type="entry name" value="WD REPEAT DOMAIN 60"/>
    <property type="match status" value="1"/>
</dbReference>
<dbReference type="GO" id="GO:0045504">
    <property type="term" value="F:dynein heavy chain binding"/>
    <property type="evidence" value="ECO:0007669"/>
    <property type="project" value="InterPro"/>
</dbReference>
<organism evidence="2 3">
    <name type="scientific">Esox lucius</name>
    <name type="common">Northern pike</name>
    <dbReference type="NCBI Taxonomy" id="8010"/>
    <lineage>
        <taxon>Eukaryota</taxon>
        <taxon>Metazoa</taxon>
        <taxon>Chordata</taxon>
        <taxon>Craniata</taxon>
        <taxon>Vertebrata</taxon>
        <taxon>Euteleostomi</taxon>
        <taxon>Actinopterygii</taxon>
        <taxon>Neopterygii</taxon>
        <taxon>Teleostei</taxon>
        <taxon>Protacanthopterygii</taxon>
        <taxon>Esociformes</taxon>
        <taxon>Esocidae</taxon>
        <taxon>Esox</taxon>
    </lineage>
</organism>
<name>A0A6Q2XXQ8_ESOLU</name>
<dbReference type="SUPFAM" id="SSF50978">
    <property type="entry name" value="WD40 repeat-like"/>
    <property type="match status" value="1"/>
</dbReference>
<dbReference type="GO" id="GO:0005929">
    <property type="term" value="C:cilium"/>
    <property type="evidence" value="ECO:0007669"/>
    <property type="project" value="GOC"/>
</dbReference>
<evidence type="ECO:0000256" key="1">
    <source>
        <dbReference type="SAM" id="MobiDB-lite"/>
    </source>
</evidence>
<dbReference type="Proteomes" id="UP000265140">
    <property type="component" value="Chromosome 21"/>
</dbReference>
<dbReference type="PANTHER" id="PTHR16022:SF0">
    <property type="entry name" value="CYTOPLASMIC DYNEIN 2 INTERMEDIATE CHAIN 1"/>
    <property type="match status" value="1"/>
</dbReference>
<proteinExistence type="predicted"/>
<dbReference type="AlphaFoldDB" id="A0A6Q2XXQ8"/>
<feature type="region of interest" description="Disordered" evidence="1">
    <location>
        <begin position="1"/>
        <end position="465"/>
    </location>
</feature>
<reference evidence="3" key="1">
    <citation type="journal article" date="2014" name="PLoS ONE">
        <title>The genome and linkage map of the northern pike (Esox lucius): conserved synteny revealed between the salmonid sister group and the Neoteleostei.</title>
        <authorList>
            <person name="Rondeau E.B."/>
            <person name="Minkley D.R."/>
            <person name="Leong J.S."/>
            <person name="Messmer A.M."/>
            <person name="Jantzen J.R."/>
            <person name="von Schalburg K.R."/>
            <person name="Lemon C."/>
            <person name="Bird N.H."/>
            <person name="Koop B.F."/>
        </authorList>
    </citation>
    <scope>NUCLEOTIDE SEQUENCE</scope>
</reference>
<reference evidence="2" key="2">
    <citation type="submission" date="2020-02" db="EMBL/GenBank/DDBJ databases">
        <title>Esox lucius (northern pike) genome, fEsoLuc1, primary haplotype.</title>
        <authorList>
            <person name="Myers G."/>
            <person name="Karagic N."/>
            <person name="Meyer A."/>
            <person name="Pippel M."/>
            <person name="Reichard M."/>
            <person name="Winkler S."/>
            <person name="Tracey A."/>
            <person name="Sims Y."/>
            <person name="Howe K."/>
            <person name="Rhie A."/>
            <person name="Formenti G."/>
            <person name="Durbin R."/>
            <person name="Fedrigo O."/>
            <person name="Jarvis E.D."/>
        </authorList>
    </citation>
    <scope>NUCLEOTIDE SEQUENCE [LARGE SCALE GENOMIC DNA]</scope>
</reference>
<dbReference type="InterPro" id="IPR036322">
    <property type="entry name" value="WD40_repeat_dom_sf"/>
</dbReference>